<dbReference type="InterPro" id="IPR011659">
    <property type="entry name" value="WD40"/>
</dbReference>
<reference evidence="1" key="1">
    <citation type="submission" date="2023-03" db="EMBL/GenBank/DDBJ databases">
        <title>Chromosome-scale reference genome and RAD-based genetic map of yellow starthistle (Centaurea solstitialis) reveal putative structural variation and QTLs associated with invader traits.</title>
        <authorList>
            <person name="Reatini B."/>
            <person name="Cang F.A."/>
            <person name="Jiang Q."/>
            <person name="Mckibben M.T.W."/>
            <person name="Barker M.S."/>
            <person name="Rieseberg L.H."/>
            <person name="Dlugosch K.M."/>
        </authorList>
    </citation>
    <scope>NUCLEOTIDE SEQUENCE</scope>
    <source>
        <strain evidence="1">CAN-66</strain>
        <tissue evidence="1">Leaf</tissue>
    </source>
</reference>
<evidence type="ECO:0000313" key="1">
    <source>
        <dbReference type="EMBL" id="KAJ9543149.1"/>
    </source>
</evidence>
<keyword evidence="2" id="KW-1185">Reference proteome</keyword>
<dbReference type="Proteomes" id="UP001172457">
    <property type="component" value="Chromosome 6"/>
</dbReference>
<dbReference type="PANTHER" id="PTHR32161:SF9">
    <property type="entry name" value="TOLB PROTEIN-LIKE PROTEIN"/>
    <property type="match status" value="1"/>
</dbReference>
<dbReference type="Gene3D" id="2.120.10.30">
    <property type="entry name" value="TolB, C-terminal domain"/>
    <property type="match status" value="3"/>
</dbReference>
<dbReference type="AlphaFoldDB" id="A0AA38SHZ5"/>
<dbReference type="EMBL" id="JARYMX010000006">
    <property type="protein sequence ID" value="KAJ9543149.1"/>
    <property type="molecule type" value="Genomic_DNA"/>
</dbReference>
<comment type="caution">
    <text evidence="1">The sequence shown here is derived from an EMBL/GenBank/DDBJ whole genome shotgun (WGS) entry which is preliminary data.</text>
</comment>
<proteinExistence type="predicted"/>
<dbReference type="PANTHER" id="PTHR32161">
    <property type="entry name" value="DPP6 N-TERMINAL DOMAIN-LIKE PROTEIN"/>
    <property type="match status" value="1"/>
</dbReference>
<dbReference type="Pfam" id="PF07676">
    <property type="entry name" value="PD40"/>
    <property type="match status" value="2"/>
</dbReference>
<gene>
    <name evidence="1" type="ORF">OSB04_022856</name>
</gene>
<dbReference type="InterPro" id="IPR011042">
    <property type="entry name" value="6-blade_b-propeller_TolB-like"/>
</dbReference>
<sequence length="679" mass="74929">MDMDMPLGTIVFSTVGRPNYGFDVFSTAIPLDLHQLSTAPPAEHRLTDGISVNFNAQFVGPDDDLHRIVYVSERNGLPQIYLGSDPLPTAPGSLFHDRPVIKDGRLYFISAHQPPTGSVPFRSWSALYTVQLDLDQCHVSSESRLTPDGCADSLSKSIQLDLDQRQVSTVSRLTPDDYVDYSPSLSQSGDLVTVASYGSRPWSGEFHDLETDIVVFRVSDPANRRVLCSHGGWPTWSGDSTVYFHRQADDGWWSVFVVDLPSNFDLSAAAPAPRRVTPPGVHCFTPAAMHDRRQIAVATRRKGEAHRHIEIFDVELNKFYQITKFLNPNVHHYNPFVSPNSGFIGYHRFRGESGDGDSIIPNLDVVSSPIKGLGMLRVNGSFPAFSPSGDLIAFNPDIGSNTGMDVVKSDGSQRWTVFKGRMAFYNAWSPKEENVVFTSIGPIFGPVKATVQIARVSFDLIKGESQVKILTKEESGNNAFPSCSPDGKSLVFRSGRSGHKNLYVLDAVEGEFKKDGGIRQVTDGPWIDTMPSWSPDGSLIAFSSNRHNPANPEAFSIYVMSPDGSNVRRIFVAGGEGSEEVDRERINHVCFSADCKWLLFTSNIGGVTADPVSFPNQFQPYGDLYVCRLDGSGLRRLTWSGYENGTPAWHPKALGLNNVKEGNKLLGRFDEPLWIQCDL</sequence>
<evidence type="ECO:0000313" key="2">
    <source>
        <dbReference type="Proteomes" id="UP001172457"/>
    </source>
</evidence>
<dbReference type="SUPFAM" id="SSF82171">
    <property type="entry name" value="DPP6 N-terminal domain-like"/>
    <property type="match status" value="2"/>
</dbReference>
<organism evidence="1 2">
    <name type="scientific">Centaurea solstitialis</name>
    <name type="common">yellow star-thistle</name>
    <dbReference type="NCBI Taxonomy" id="347529"/>
    <lineage>
        <taxon>Eukaryota</taxon>
        <taxon>Viridiplantae</taxon>
        <taxon>Streptophyta</taxon>
        <taxon>Embryophyta</taxon>
        <taxon>Tracheophyta</taxon>
        <taxon>Spermatophyta</taxon>
        <taxon>Magnoliopsida</taxon>
        <taxon>eudicotyledons</taxon>
        <taxon>Gunneridae</taxon>
        <taxon>Pentapetalae</taxon>
        <taxon>asterids</taxon>
        <taxon>campanulids</taxon>
        <taxon>Asterales</taxon>
        <taxon>Asteraceae</taxon>
        <taxon>Carduoideae</taxon>
        <taxon>Cardueae</taxon>
        <taxon>Centaureinae</taxon>
        <taxon>Centaurea</taxon>
    </lineage>
</organism>
<name>A0AA38SHZ5_9ASTR</name>
<protein>
    <submittedName>
        <fullName evidence="1">Uncharacterized protein</fullName>
    </submittedName>
</protein>
<accession>A0AA38SHZ5</accession>